<dbReference type="Gene3D" id="3.40.50.300">
    <property type="entry name" value="P-loop containing nucleotide triphosphate hydrolases"/>
    <property type="match status" value="1"/>
</dbReference>
<keyword evidence="1" id="KW-0808">Transferase</keyword>
<reference evidence="2" key="1">
    <citation type="submission" date="2016-10" db="EMBL/GenBank/DDBJ databases">
        <authorList>
            <person name="Varghese N."/>
            <person name="Submissions S."/>
        </authorList>
    </citation>
    <scope>NUCLEOTIDE SEQUENCE [LARGE SCALE GENOMIC DNA]</scope>
    <source>
        <strain evidence="2">DSM 9990</strain>
    </source>
</reference>
<proteinExistence type="predicted"/>
<sequence>MGMDIKEALNLPWYLWKRNNWMLDPRIYWGRFRDVAIDRPIFLLGVQGGGLTLLSRMLRRHPEVVSVTGNHRYWSGADEMHTVFGPILPPELTGTRYKVPAAEHPLYNPPRSWTYACEELLPYYRKTAKDATPEIKRGLERVVRYCLRRYAPGRRARFIDKSQVYTVRVSLIRELLKEYNPRFVLVVNNPYAACYRAALGKAQDMERLKGKLSFQERLEICAQHWANSIHCALEDKADDMLIVRFEDLLREPEGTLRRICEHVELEFRKDMLPAPHHKVPFGSRFQDRWYPLNSRRALHYMEKATGKQIQSIEKYCGTIALRFHYSNPNKGEDKL</sequence>
<organism evidence="1 2">
    <name type="scientific">Thermodesulforhabdus norvegica</name>
    <dbReference type="NCBI Taxonomy" id="39841"/>
    <lineage>
        <taxon>Bacteria</taxon>
        <taxon>Pseudomonadati</taxon>
        <taxon>Thermodesulfobacteriota</taxon>
        <taxon>Syntrophobacteria</taxon>
        <taxon>Syntrophobacterales</taxon>
        <taxon>Thermodesulforhabdaceae</taxon>
        <taxon>Thermodesulforhabdus</taxon>
    </lineage>
</organism>
<accession>A0A1I4TVI5</accession>
<dbReference type="GO" id="GO:0016740">
    <property type="term" value="F:transferase activity"/>
    <property type="evidence" value="ECO:0007669"/>
    <property type="project" value="UniProtKB-KW"/>
</dbReference>
<dbReference type="STRING" id="39841.SAMN05660836_01545"/>
<dbReference type="Pfam" id="PF13469">
    <property type="entry name" value="Sulfotransfer_3"/>
    <property type="match status" value="1"/>
</dbReference>
<dbReference type="EMBL" id="FOUU01000004">
    <property type="protein sequence ID" value="SFM80699.1"/>
    <property type="molecule type" value="Genomic_DNA"/>
</dbReference>
<dbReference type="AlphaFoldDB" id="A0A1I4TVI5"/>
<evidence type="ECO:0000313" key="1">
    <source>
        <dbReference type="EMBL" id="SFM80699.1"/>
    </source>
</evidence>
<dbReference type="SUPFAM" id="SSF52540">
    <property type="entry name" value="P-loop containing nucleoside triphosphate hydrolases"/>
    <property type="match status" value="1"/>
</dbReference>
<dbReference type="Proteomes" id="UP000199611">
    <property type="component" value="Unassembled WGS sequence"/>
</dbReference>
<protein>
    <submittedName>
        <fullName evidence="1">Sulfotransferase family protein</fullName>
    </submittedName>
</protein>
<evidence type="ECO:0000313" key="2">
    <source>
        <dbReference type="Proteomes" id="UP000199611"/>
    </source>
</evidence>
<name>A0A1I4TVI5_9BACT</name>
<keyword evidence="2" id="KW-1185">Reference proteome</keyword>
<gene>
    <name evidence="1" type="ORF">SAMN05660836_01545</name>
</gene>
<dbReference type="InterPro" id="IPR027417">
    <property type="entry name" value="P-loop_NTPase"/>
</dbReference>